<dbReference type="RefSeq" id="WP_232781820.1">
    <property type="nucleotide sequence ID" value="NZ_JBHRTS010000001.1"/>
</dbReference>
<sequence length="188" mass="20754">MKERKYMIKKPQHRLLRERDASKVINLLARVFKAAEGPAEGQVIGQLVSRLIAETPADDLLVCVTFDQEQLVGAVFFSRLQVPGGDKAFLLSPMAVATEAQGKGLGQALIQYGLDLLRSHEVALVVTYGDPAFYKKTGFQPITQAQIPPPFPLSQPIGWLAQSLIQRSIPEFRNAIICVPAFNDPSLW</sequence>
<name>A0ABV7J3X8_9GAMM</name>
<dbReference type="Gene3D" id="3.40.630.30">
    <property type="match status" value="1"/>
</dbReference>
<dbReference type="SUPFAM" id="SSF55729">
    <property type="entry name" value="Acyl-CoA N-acyltransferases (Nat)"/>
    <property type="match status" value="1"/>
</dbReference>
<evidence type="ECO:0000259" key="1">
    <source>
        <dbReference type="PROSITE" id="PS51186"/>
    </source>
</evidence>
<dbReference type="InterPro" id="IPR000182">
    <property type="entry name" value="GNAT_dom"/>
</dbReference>
<keyword evidence="3" id="KW-1185">Reference proteome</keyword>
<comment type="caution">
    <text evidence="2">The sequence shown here is derived from an EMBL/GenBank/DDBJ whole genome shotgun (WGS) entry which is preliminary data.</text>
</comment>
<reference evidence="3" key="1">
    <citation type="journal article" date="2019" name="Int. J. Syst. Evol. Microbiol.">
        <title>The Global Catalogue of Microorganisms (GCM) 10K type strain sequencing project: providing services to taxonomists for standard genome sequencing and annotation.</title>
        <authorList>
            <consortium name="The Broad Institute Genomics Platform"/>
            <consortium name="The Broad Institute Genome Sequencing Center for Infectious Disease"/>
            <person name="Wu L."/>
            <person name="Ma J."/>
        </authorList>
    </citation>
    <scope>NUCLEOTIDE SEQUENCE [LARGE SCALE GENOMIC DNA]</scope>
    <source>
        <strain evidence="3">KCTC 42953</strain>
    </source>
</reference>
<proteinExistence type="predicted"/>
<dbReference type="CDD" id="cd04301">
    <property type="entry name" value="NAT_SF"/>
    <property type="match status" value="1"/>
</dbReference>
<feature type="domain" description="N-acetyltransferase" evidence="1">
    <location>
        <begin position="11"/>
        <end position="158"/>
    </location>
</feature>
<dbReference type="Proteomes" id="UP001595533">
    <property type="component" value="Unassembled WGS sequence"/>
</dbReference>
<dbReference type="EC" id="2.3.-.-" evidence="2"/>
<evidence type="ECO:0000313" key="3">
    <source>
        <dbReference type="Proteomes" id="UP001595533"/>
    </source>
</evidence>
<keyword evidence="2" id="KW-0012">Acyltransferase</keyword>
<dbReference type="InterPro" id="IPR016181">
    <property type="entry name" value="Acyl_CoA_acyltransferase"/>
</dbReference>
<accession>A0ABV7J3X8</accession>
<evidence type="ECO:0000313" key="2">
    <source>
        <dbReference type="EMBL" id="MFC3192860.1"/>
    </source>
</evidence>
<dbReference type="PROSITE" id="PS51186">
    <property type="entry name" value="GNAT"/>
    <property type="match status" value="1"/>
</dbReference>
<keyword evidence="2" id="KW-0808">Transferase</keyword>
<gene>
    <name evidence="2" type="ORF">ACFODZ_01275</name>
</gene>
<dbReference type="Pfam" id="PF13508">
    <property type="entry name" value="Acetyltransf_7"/>
    <property type="match status" value="1"/>
</dbReference>
<protein>
    <submittedName>
        <fullName evidence="2">GNAT family N-acetyltransferase</fullName>
        <ecNumber evidence="2">2.3.-.-</ecNumber>
    </submittedName>
</protein>
<organism evidence="2 3">
    <name type="scientific">Marinicella sediminis</name>
    <dbReference type="NCBI Taxonomy" id="1792834"/>
    <lineage>
        <taxon>Bacteria</taxon>
        <taxon>Pseudomonadati</taxon>
        <taxon>Pseudomonadota</taxon>
        <taxon>Gammaproteobacteria</taxon>
        <taxon>Lysobacterales</taxon>
        <taxon>Marinicellaceae</taxon>
        <taxon>Marinicella</taxon>
    </lineage>
</organism>
<dbReference type="EMBL" id="JBHRTS010000001">
    <property type="protein sequence ID" value="MFC3192860.1"/>
    <property type="molecule type" value="Genomic_DNA"/>
</dbReference>
<dbReference type="GO" id="GO:0016746">
    <property type="term" value="F:acyltransferase activity"/>
    <property type="evidence" value="ECO:0007669"/>
    <property type="project" value="UniProtKB-KW"/>
</dbReference>